<proteinExistence type="predicted"/>
<evidence type="ECO:0000313" key="3">
    <source>
        <dbReference type="Proteomes" id="UP000243459"/>
    </source>
</evidence>
<protein>
    <submittedName>
        <fullName evidence="2">Uncharacterized protein</fullName>
    </submittedName>
</protein>
<evidence type="ECO:0000313" key="2">
    <source>
        <dbReference type="EMBL" id="ONK75463.1"/>
    </source>
</evidence>
<accession>A0A5P1FCH8</accession>
<gene>
    <name evidence="2" type="ORF">A4U43_C03F17100</name>
</gene>
<sequence>MASLKSRRWPHESSTKWVRAHLKKPLGIECQLRWLNLRTPQDACGGSASQPEGSEGLHSLTSTSFTPKKVASDANAPPRTGWREMRGLPKAEEEEDGGRERVTGMGRPTHQGGVGGSLGIGHREWQTLIWWIIRPTKTRWRGRGGWDLRV</sequence>
<dbReference type="AlphaFoldDB" id="A0A5P1FCH8"/>
<feature type="region of interest" description="Disordered" evidence="1">
    <location>
        <begin position="41"/>
        <end position="118"/>
    </location>
</feature>
<name>A0A5P1FCH8_ASPOF</name>
<reference evidence="3" key="1">
    <citation type="journal article" date="2017" name="Nat. Commun.">
        <title>The asparagus genome sheds light on the origin and evolution of a young Y chromosome.</title>
        <authorList>
            <person name="Harkess A."/>
            <person name="Zhou J."/>
            <person name="Xu C."/>
            <person name="Bowers J.E."/>
            <person name="Van der Hulst R."/>
            <person name="Ayyampalayam S."/>
            <person name="Mercati F."/>
            <person name="Riccardi P."/>
            <person name="McKain M.R."/>
            <person name="Kakrana A."/>
            <person name="Tang H."/>
            <person name="Ray J."/>
            <person name="Groenendijk J."/>
            <person name="Arikit S."/>
            <person name="Mathioni S.M."/>
            <person name="Nakano M."/>
            <person name="Shan H."/>
            <person name="Telgmann-Rauber A."/>
            <person name="Kanno A."/>
            <person name="Yue Z."/>
            <person name="Chen H."/>
            <person name="Li W."/>
            <person name="Chen Y."/>
            <person name="Xu X."/>
            <person name="Zhang Y."/>
            <person name="Luo S."/>
            <person name="Chen H."/>
            <person name="Gao J."/>
            <person name="Mao Z."/>
            <person name="Pires J.C."/>
            <person name="Luo M."/>
            <person name="Kudrna D."/>
            <person name="Wing R.A."/>
            <person name="Meyers B.C."/>
            <person name="Yi K."/>
            <person name="Kong H."/>
            <person name="Lavrijsen P."/>
            <person name="Sunseri F."/>
            <person name="Falavigna A."/>
            <person name="Ye Y."/>
            <person name="Leebens-Mack J.H."/>
            <person name="Chen G."/>
        </authorList>
    </citation>
    <scope>NUCLEOTIDE SEQUENCE [LARGE SCALE GENOMIC DNA]</scope>
    <source>
        <strain evidence="3">cv. DH0086</strain>
    </source>
</reference>
<keyword evidence="3" id="KW-1185">Reference proteome</keyword>
<dbReference type="Proteomes" id="UP000243459">
    <property type="component" value="Chromosome 3"/>
</dbReference>
<feature type="compositionally biased region" description="Basic and acidic residues" evidence="1">
    <location>
        <begin position="81"/>
        <end position="91"/>
    </location>
</feature>
<evidence type="ECO:0000256" key="1">
    <source>
        <dbReference type="SAM" id="MobiDB-lite"/>
    </source>
</evidence>
<dbReference type="EMBL" id="CM007383">
    <property type="protein sequence ID" value="ONK75463.1"/>
    <property type="molecule type" value="Genomic_DNA"/>
</dbReference>
<dbReference type="Gramene" id="ONK75463">
    <property type="protein sequence ID" value="ONK75463"/>
    <property type="gene ID" value="A4U43_C03F17100"/>
</dbReference>
<organism evidence="2 3">
    <name type="scientific">Asparagus officinalis</name>
    <name type="common">Garden asparagus</name>
    <dbReference type="NCBI Taxonomy" id="4686"/>
    <lineage>
        <taxon>Eukaryota</taxon>
        <taxon>Viridiplantae</taxon>
        <taxon>Streptophyta</taxon>
        <taxon>Embryophyta</taxon>
        <taxon>Tracheophyta</taxon>
        <taxon>Spermatophyta</taxon>
        <taxon>Magnoliopsida</taxon>
        <taxon>Liliopsida</taxon>
        <taxon>Asparagales</taxon>
        <taxon>Asparagaceae</taxon>
        <taxon>Asparagoideae</taxon>
        <taxon>Asparagus</taxon>
    </lineage>
</organism>